<reference evidence="4" key="1">
    <citation type="submission" date="2012-11" db="EMBL/GenBank/DDBJ databases">
        <authorList>
            <person name="Lucero-Rivera Y.E."/>
            <person name="Tovar-Ramirez D."/>
        </authorList>
    </citation>
    <scope>NUCLEOTIDE SEQUENCE [LARGE SCALE GENOMIC DNA]</scope>
    <source>
        <strain evidence="4">Araruama</strain>
    </source>
</reference>
<organism evidence="3 4">
    <name type="scientific">Candidatus Magnetoglobus multicellularis str. Araruama</name>
    <dbReference type="NCBI Taxonomy" id="890399"/>
    <lineage>
        <taxon>Bacteria</taxon>
        <taxon>Pseudomonadati</taxon>
        <taxon>Thermodesulfobacteriota</taxon>
        <taxon>Desulfobacteria</taxon>
        <taxon>Desulfobacterales</taxon>
        <taxon>Desulfobacteraceae</taxon>
        <taxon>Candidatus Magnetoglobus</taxon>
    </lineage>
</organism>
<keyword evidence="1" id="KW-0732">Signal</keyword>
<dbReference type="Proteomes" id="UP000189670">
    <property type="component" value="Unassembled WGS sequence"/>
</dbReference>
<dbReference type="EMBL" id="ATBP01001011">
    <property type="protein sequence ID" value="ETR68273.1"/>
    <property type="molecule type" value="Genomic_DNA"/>
</dbReference>
<evidence type="ECO:0000313" key="4">
    <source>
        <dbReference type="Proteomes" id="UP000189670"/>
    </source>
</evidence>
<accession>A0A1V1P0D0</accession>
<evidence type="ECO:0000313" key="3">
    <source>
        <dbReference type="EMBL" id="ETR68273.1"/>
    </source>
</evidence>
<evidence type="ECO:0000259" key="2">
    <source>
        <dbReference type="Pfam" id="PF07603"/>
    </source>
</evidence>
<dbReference type="Pfam" id="PF07603">
    <property type="entry name" value="Lcl_C"/>
    <property type="match status" value="1"/>
</dbReference>
<comment type="caution">
    <text evidence="3">The sequence shown here is derived from an EMBL/GenBank/DDBJ whole genome shotgun (WGS) entry which is preliminary data.</text>
</comment>
<gene>
    <name evidence="3" type="ORF">OMM_10694</name>
</gene>
<protein>
    <submittedName>
        <fullName evidence="3">Fimh-like protein</fullName>
    </submittedName>
</protein>
<name>A0A1V1P0D0_9BACT</name>
<dbReference type="InterPro" id="IPR011460">
    <property type="entry name" value="Lcl_C"/>
</dbReference>
<feature type="chain" id="PRO_5010742259" evidence="1">
    <location>
        <begin position="22"/>
        <end position="96"/>
    </location>
</feature>
<feature type="signal peptide" evidence="1">
    <location>
        <begin position="1"/>
        <end position="21"/>
    </location>
</feature>
<evidence type="ECO:0000256" key="1">
    <source>
        <dbReference type="SAM" id="SignalP"/>
    </source>
</evidence>
<dbReference type="AlphaFoldDB" id="A0A1V1P0D0"/>
<dbReference type="PANTHER" id="PTHR35812">
    <property type="entry name" value="LIPOPROTEIN"/>
    <property type="match status" value="1"/>
</dbReference>
<sequence>MYKQIYLFIILLILSTHSVLAQLVDNGNGTITDKSTCLIWQKNASNKTMAWNQALSYCENLRLSGKSDWRLPNLEELRSIVDYSKYNPAIDEAIFP</sequence>
<proteinExistence type="predicted"/>
<dbReference type="PANTHER" id="PTHR35812:SF1">
    <property type="entry name" value="LIPOPROTEIN"/>
    <property type="match status" value="1"/>
</dbReference>
<feature type="domain" description="Lcl C-terminal" evidence="2">
    <location>
        <begin position="29"/>
        <end position="96"/>
    </location>
</feature>